<evidence type="ECO:0000256" key="3">
    <source>
        <dbReference type="ARBA" id="ARBA00022448"/>
    </source>
</evidence>
<dbReference type="GO" id="GO:0015288">
    <property type="term" value="F:porin activity"/>
    <property type="evidence" value="ECO:0007669"/>
    <property type="project" value="TreeGrafter"/>
</dbReference>
<comment type="similarity">
    <text evidence="2">Belongs to the outer membrane factor (OMF) (TC 1.B.17) family.</text>
</comment>
<protein>
    <submittedName>
        <fullName evidence="9">Transporter</fullName>
    </submittedName>
</protein>
<dbReference type="AlphaFoldDB" id="A0A7G1I236"/>
<evidence type="ECO:0000256" key="1">
    <source>
        <dbReference type="ARBA" id="ARBA00004442"/>
    </source>
</evidence>
<dbReference type="Pfam" id="PF02321">
    <property type="entry name" value="OEP"/>
    <property type="match status" value="2"/>
</dbReference>
<dbReference type="Proteomes" id="UP000594042">
    <property type="component" value="Chromosome"/>
</dbReference>
<keyword evidence="5" id="KW-0812">Transmembrane</keyword>
<evidence type="ECO:0000256" key="6">
    <source>
        <dbReference type="ARBA" id="ARBA00023136"/>
    </source>
</evidence>
<dbReference type="SUPFAM" id="SSF56954">
    <property type="entry name" value="Outer membrane efflux proteins (OEP)"/>
    <property type="match status" value="1"/>
</dbReference>
<dbReference type="KEGG" id="copr:Cop2CBH44_30140"/>
<dbReference type="GO" id="GO:0009279">
    <property type="term" value="C:cell outer membrane"/>
    <property type="evidence" value="ECO:0007669"/>
    <property type="project" value="UniProtKB-SubCell"/>
</dbReference>
<dbReference type="Gene3D" id="1.20.1600.10">
    <property type="entry name" value="Outer membrane efflux proteins (OEP)"/>
    <property type="match status" value="1"/>
</dbReference>
<feature type="chain" id="PRO_5028873284" evidence="8">
    <location>
        <begin position="24"/>
        <end position="448"/>
    </location>
</feature>
<comment type="subcellular location">
    <subcellularLocation>
        <location evidence="1">Cell outer membrane</location>
    </subcellularLocation>
</comment>
<keyword evidence="6" id="KW-0472">Membrane</keyword>
<evidence type="ECO:0000256" key="7">
    <source>
        <dbReference type="ARBA" id="ARBA00023237"/>
    </source>
</evidence>
<accession>A0A7G1I236</accession>
<dbReference type="PANTHER" id="PTHR30026">
    <property type="entry name" value="OUTER MEMBRANE PROTEIN TOLC"/>
    <property type="match status" value="1"/>
</dbReference>
<keyword evidence="8" id="KW-0732">Signal</keyword>
<keyword evidence="7" id="KW-0998">Cell outer membrane</keyword>
<dbReference type="GO" id="GO:0015562">
    <property type="term" value="F:efflux transmembrane transporter activity"/>
    <property type="evidence" value="ECO:0007669"/>
    <property type="project" value="InterPro"/>
</dbReference>
<evidence type="ECO:0000256" key="8">
    <source>
        <dbReference type="SAM" id="SignalP"/>
    </source>
</evidence>
<dbReference type="EMBL" id="AP023322">
    <property type="protein sequence ID" value="BCI64661.1"/>
    <property type="molecule type" value="Genomic_DNA"/>
</dbReference>
<dbReference type="InterPro" id="IPR003423">
    <property type="entry name" value="OMP_efflux"/>
</dbReference>
<dbReference type="RefSeq" id="WP_200755140.1">
    <property type="nucleotide sequence ID" value="NZ_AP023322.1"/>
</dbReference>
<keyword evidence="10" id="KW-1185">Reference proteome</keyword>
<dbReference type="GO" id="GO:1990281">
    <property type="term" value="C:efflux pump complex"/>
    <property type="evidence" value="ECO:0007669"/>
    <property type="project" value="TreeGrafter"/>
</dbReference>
<dbReference type="InterPro" id="IPR051906">
    <property type="entry name" value="TolC-like"/>
</dbReference>
<evidence type="ECO:0000256" key="2">
    <source>
        <dbReference type="ARBA" id="ARBA00007613"/>
    </source>
</evidence>
<keyword evidence="3" id="KW-0813">Transport</keyword>
<keyword evidence="4" id="KW-1134">Transmembrane beta strand</keyword>
<proteinExistence type="inferred from homology"/>
<reference evidence="10" key="1">
    <citation type="submission" date="2020-07" db="EMBL/GenBank/DDBJ databases">
        <title>Complete genome sequencing of Coprobacter sp. strain 2CBH44.</title>
        <authorList>
            <person name="Sakamoto M."/>
            <person name="Murakami T."/>
            <person name="Mori H."/>
        </authorList>
    </citation>
    <scope>NUCLEOTIDE SEQUENCE [LARGE SCALE GENOMIC DNA]</scope>
    <source>
        <strain evidence="10">2CBH44</strain>
    </source>
</reference>
<dbReference type="PANTHER" id="PTHR30026:SF20">
    <property type="entry name" value="OUTER MEMBRANE PROTEIN TOLC"/>
    <property type="match status" value="1"/>
</dbReference>
<evidence type="ECO:0000313" key="9">
    <source>
        <dbReference type="EMBL" id="BCI64661.1"/>
    </source>
</evidence>
<evidence type="ECO:0000256" key="5">
    <source>
        <dbReference type="ARBA" id="ARBA00022692"/>
    </source>
</evidence>
<gene>
    <name evidence="9" type="ORF">Cop2CBH44_30140</name>
</gene>
<name>A0A7G1I236_9BACT</name>
<organism evidence="9 10">
    <name type="scientific">Coprobacter secundus subsp. similis</name>
    <dbReference type="NCBI Taxonomy" id="2751153"/>
    <lineage>
        <taxon>Bacteria</taxon>
        <taxon>Pseudomonadati</taxon>
        <taxon>Bacteroidota</taxon>
        <taxon>Bacteroidia</taxon>
        <taxon>Bacteroidales</taxon>
        <taxon>Barnesiellaceae</taxon>
        <taxon>Coprobacter</taxon>
    </lineage>
</organism>
<feature type="signal peptide" evidence="8">
    <location>
        <begin position="1"/>
        <end position="23"/>
    </location>
</feature>
<evidence type="ECO:0000256" key="4">
    <source>
        <dbReference type="ARBA" id="ARBA00022452"/>
    </source>
</evidence>
<evidence type="ECO:0000313" key="10">
    <source>
        <dbReference type="Proteomes" id="UP000594042"/>
    </source>
</evidence>
<sequence length="448" mass="50587">MERFLKKMVLSVVLISSVCSLCAQETKWSLENCIRYAMENNIQIRQKQLEKENNEIKLNTARMSRLPDLNAGAGQDFYFGRSLNRNNVYEDQSSASTSFRLSTSIPVFSGFRINNQVKGARLDLKASIEDLNKAREDVALNVTSYYLQVLFKKEILDVAQNQLALSKSQLEKTEKLVEGGKNPESALYESRALVATDELSVTQAENEWSLALVDLAQLLNLGTVEGFDIQVPNIQSITIDQTASLVLPKDAFKYSVENRPGIKAAMHALESSRYGLKQAKAGYYPSISFGASYGTSYYHAYQNSEGNIPFSEQMKNNGSETVGLSLSVPLFNRFTTRNQVKQARVQIAIQQLALENAKSDLYKEIEQAYYTAVAAHKKFTSSQKSVDAARIAFEYEQKKYDAGKSTIFEYTDAKTRYEKSLSEQVQARYEFLFRSKVLDFYNGKPLEF</sequence>